<sequence>MPRIYVVSTVRGTESVVRQLLCEPVLGVSCQGTGHTNTLTSVTTCVPSGVVYVFDVKSCPGVLLDGGLIRLFQSVELVKVFHDVSIDSKLLHTYGIKIRNYFDTQVGFSVLLEQKGFPPRKITLPQLCRKNGISLPTPDPQEQKKASDDVNYWAMRPMPKPMLTMCAISVMALQNLYTCLVSQLDTDMWEWFDCMSEENRLSRIQQEHIRSIRSSRRTEQFLNRLYENPVTHLTAEERQLLSDSFPEALHA</sequence>
<protein>
    <submittedName>
        <fullName evidence="3 4">PiRNA biogenesis protein EXD1-like</fullName>
    </submittedName>
</protein>
<dbReference type="RefSeq" id="XP_022334840.1">
    <property type="nucleotide sequence ID" value="XM_022479132.1"/>
</dbReference>
<gene>
    <name evidence="3 4" type="primary">LOC111131539</name>
</gene>
<dbReference type="Proteomes" id="UP000694844">
    <property type="component" value="Chromosome 4"/>
</dbReference>
<dbReference type="SUPFAM" id="SSF53098">
    <property type="entry name" value="Ribonuclease H-like"/>
    <property type="match status" value="1"/>
</dbReference>
<dbReference type="PANTHER" id="PTHR46628:SF1">
    <property type="entry name" value="PIRNA BIOGENESIS PROTEIN EXD1"/>
    <property type="match status" value="1"/>
</dbReference>
<evidence type="ECO:0000259" key="1">
    <source>
        <dbReference type="Pfam" id="PF01612"/>
    </source>
</evidence>
<dbReference type="GeneID" id="111131539"/>
<dbReference type="InterPro" id="IPR052144">
    <property type="entry name" value="piRNA_biogenesis_EXD1"/>
</dbReference>
<feature type="domain" description="3'-5' exonuclease" evidence="1">
    <location>
        <begin position="33"/>
        <end position="184"/>
    </location>
</feature>
<evidence type="ECO:0000313" key="3">
    <source>
        <dbReference type="RefSeq" id="XP_022334839.1"/>
    </source>
</evidence>
<dbReference type="GO" id="GO:0008408">
    <property type="term" value="F:3'-5' exonuclease activity"/>
    <property type="evidence" value="ECO:0007669"/>
    <property type="project" value="InterPro"/>
</dbReference>
<dbReference type="PANTHER" id="PTHR46628">
    <property type="entry name" value="PIRNA BIOGENESIS PROTEIN EXD1"/>
    <property type="match status" value="1"/>
</dbReference>
<organism evidence="2 4">
    <name type="scientific">Crassostrea virginica</name>
    <name type="common">Eastern oyster</name>
    <dbReference type="NCBI Taxonomy" id="6565"/>
    <lineage>
        <taxon>Eukaryota</taxon>
        <taxon>Metazoa</taxon>
        <taxon>Spiralia</taxon>
        <taxon>Lophotrochozoa</taxon>
        <taxon>Mollusca</taxon>
        <taxon>Bivalvia</taxon>
        <taxon>Autobranchia</taxon>
        <taxon>Pteriomorphia</taxon>
        <taxon>Ostreida</taxon>
        <taxon>Ostreoidea</taxon>
        <taxon>Ostreidae</taxon>
        <taxon>Crassostrea</taxon>
    </lineage>
</organism>
<dbReference type="Gene3D" id="3.30.420.10">
    <property type="entry name" value="Ribonuclease H-like superfamily/Ribonuclease H"/>
    <property type="match status" value="1"/>
</dbReference>
<evidence type="ECO:0000313" key="2">
    <source>
        <dbReference type="Proteomes" id="UP000694844"/>
    </source>
</evidence>
<dbReference type="GO" id="GO:0003676">
    <property type="term" value="F:nucleic acid binding"/>
    <property type="evidence" value="ECO:0007669"/>
    <property type="project" value="InterPro"/>
</dbReference>
<dbReference type="RefSeq" id="XP_022334839.1">
    <property type="nucleotide sequence ID" value="XM_022479131.1"/>
</dbReference>
<dbReference type="InterPro" id="IPR036397">
    <property type="entry name" value="RNaseH_sf"/>
</dbReference>
<keyword evidence="2" id="KW-1185">Reference proteome</keyword>
<dbReference type="InterPro" id="IPR012337">
    <property type="entry name" value="RNaseH-like_sf"/>
</dbReference>
<dbReference type="GO" id="GO:1990923">
    <property type="term" value="C:PET complex"/>
    <property type="evidence" value="ECO:0007669"/>
    <property type="project" value="TreeGrafter"/>
</dbReference>
<dbReference type="InterPro" id="IPR002562">
    <property type="entry name" value="3'-5'_exonuclease_dom"/>
</dbReference>
<reference evidence="3 4" key="1">
    <citation type="submission" date="2025-04" db="UniProtKB">
        <authorList>
            <consortium name="RefSeq"/>
        </authorList>
    </citation>
    <scope>IDENTIFICATION</scope>
    <source>
        <tissue evidence="3 4">Whole sample</tissue>
    </source>
</reference>
<proteinExistence type="predicted"/>
<dbReference type="GO" id="GO:0034587">
    <property type="term" value="P:piRNA processing"/>
    <property type="evidence" value="ECO:0007669"/>
    <property type="project" value="TreeGrafter"/>
</dbReference>
<dbReference type="Pfam" id="PF01612">
    <property type="entry name" value="DNA_pol_A_exo1"/>
    <property type="match status" value="1"/>
</dbReference>
<dbReference type="OrthoDB" id="368776at2759"/>
<accession>A0A8B8E3Q5</accession>
<name>A0A8B8E3Q5_CRAVI</name>
<dbReference type="KEGG" id="cvn:111131539"/>
<dbReference type="AlphaFoldDB" id="A0A8B8E3Q5"/>
<evidence type="ECO:0000313" key="4">
    <source>
        <dbReference type="RefSeq" id="XP_022334840.1"/>
    </source>
</evidence>